<feature type="chain" id="PRO_5008251547" evidence="1">
    <location>
        <begin position="22"/>
        <end position="70"/>
    </location>
</feature>
<proteinExistence type="predicted"/>
<organism evidence="2 3">
    <name type="scientific">Escherichia coli O25b:H4</name>
    <dbReference type="NCBI Taxonomy" id="941280"/>
    <lineage>
        <taxon>Bacteria</taxon>
        <taxon>Pseudomonadati</taxon>
        <taxon>Pseudomonadota</taxon>
        <taxon>Gammaproteobacteria</taxon>
        <taxon>Enterobacterales</taxon>
        <taxon>Enterobacteriaceae</taxon>
        <taxon>Escherichia</taxon>
    </lineage>
</organism>
<dbReference type="Proteomes" id="UP000183316">
    <property type="component" value="Chromosome"/>
</dbReference>
<keyword evidence="1" id="KW-0732">Signal</keyword>
<sequence>MKWMKAVLCSVLLSTAGAAVSSDEVKEAPTDYATGVALETTGAFALVSHFAAAGGVSEHCMAGFARCAGF</sequence>
<name>A0A192CKS6_ECO25</name>
<evidence type="ECO:0000313" key="3">
    <source>
        <dbReference type="Proteomes" id="UP000183316"/>
    </source>
</evidence>
<evidence type="ECO:0000256" key="1">
    <source>
        <dbReference type="SAM" id="SignalP"/>
    </source>
</evidence>
<dbReference type="AlphaFoldDB" id="A0A192CKS6"/>
<dbReference type="PATRIC" id="fig|941280.3.peg.5503"/>
<accession>A0A192CKS6</accession>
<protein>
    <submittedName>
        <fullName evidence="2">Uncharacterized protein</fullName>
    </submittedName>
</protein>
<evidence type="ECO:0000313" key="2">
    <source>
        <dbReference type="EMBL" id="ANK06808.1"/>
    </source>
</evidence>
<reference evidence="2 3" key="1">
    <citation type="submission" date="2016-03" db="EMBL/GenBank/DDBJ databases">
        <title>Genome Sequence and Comparative Pathogenic Determinants of Uropathogenic Escherichia coli O25b:H4, a Clinical Isolate from Saudi Arabia.</title>
        <authorList>
            <person name="Alyamani E.A.J."/>
            <person name="Khiyami M.A."/>
            <person name="Booq R.Y."/>
            <person name="Bahwerth F.S."/>
            <person name="Vaisvil B."/>
            <person name="Schmitt D.P."/>
            <person name="Kapatral V."/>
        </authorList>
    </citation>
    <scope>NUCLEOTIDE SEQUENCE [LARGE SCALE GENOMIC DNA]</scope>
    <source>
        <strain evidence="2 3">O25b:H4</strain>
    </source>
</reference>
<feature type="signal peptide" evidence="1">
    <location>
        <begin position="1"/>
        <end position="21"/>
    </location>
</feature>
<gene>
    <name evidence="2" type="ORF">WLH_05547</name>
</gene>
<dbReference type="EMBL" id="CP015085">
    <property type="protein sequence ID" value="ANK06808.1"/>
    <property type="molecule type" value="Genomic_DNA"/>
</dbReference>